<dbReference type="Proteomes" id="UP001385951">
    <property type="component" value="Unassembled WGS sequence"/>
</dbReference>
<sequence>MTPISARQIRCNIGYLQLLLSRSFYKSSCLNLPKKSKILQNPSLSTASSSSSIINPRFIAPHSSESRLESALEPTLEPSLELPDWDRGGRKENESLTPLYASMRKLIDANPESVCLIQVGSFYELYFEQALTFGPKLNLKVATRKTSSYAVPMAGFPTFNLQKFVKTLVQDLEVNVAIIDQYPNINNESSSNIIHRKISRIISPGTLVDESFLNYNQNNYLAAIYLPANCTKVPADPDLPVGISWIDISVGEFYVQQTTLSEVMTDISRINPSEIVLSKDFQQDGLIMGKWCPDLQELKKYILRYHKTTYKDYKLQFKSSIQATRKYLENLSQREEAAMNMILSYINVNLPESTPSIDVPVQYWNEKCLQMDPRTREALELTERQTSGSSSVVGSLLTTIKRTVTPSGTRLLTQWIKSPILDVEELRRRQAFVTIFKDNTYIRLHLRNQLSKIGDFIRSIQHLSFGTGHSVNQLQSIAESLVKLKEIEDFLRYEMQNLDSKELNSFLKDFKIPIEIAHEIQNTLHIEYEELEPVADLNENELDLETVEKSQDFPDSGSYSNNGIERFKIVPTTPESNEPSFLFAIKRDHTDKLSKLHDEFDSLKLQEKILIEGLQDQIYNEIDPKVNIVKKTQHGKFANVIHISGKKSLIDLINTMLEDDIREKRKASVIYSPRNWTDLQWLLVSKTEQINRIETEIIIDLRNKVLDKVTDIRKASKMVDFLDITSSFAVLAHEYNLVCPRLVKTPQIKISDGRHIVVEAGLKSAGQMFTPNDINIGNDGKLWVISGPNMGGKSTYLRQNALIVILAQIGSFVPAQKASLGIVDKIFTRIGASDDLFSDLSTFMVEMVETSNILKNATSRSLAIVDEVGRGTSGKEGLSIAYATLVHLLTVNKCRSLFATHFGKELENLLSIDTMNQDKIRYYRTRVIKTPKKDDSMDFIIDHKLEPGISERSYAFEVAKLAGFPSHALKDASRALCLLNE</sequence>
<accession>A0AAW0FPG8</accession>
<dbReference type="PROSITE" id="PS00486">
    <property type="entry name" value="DNA_MISMATCH_REPAIR_2"/>
    <property type="match status" value="1"/>
</dbReference>
<dbReference type="SUPFAM" id="SSF48334">
    <property type="entry name" value="DNA repair protein MutS, domain III"/>
    <property type="match status" value="1"/>
</dbReference>
<dbReference type="AlphaFoldDB" id="A0AAW0FPG8"/>
<dbReference type="InterPro" id="IPR007695">
    <property type="entry name" value="DNA_mismatch_repair_MutS-lik_N"/>
</dbReference>
<evidence type="ECO:0000256" key="4">
    <source>
        <dbReference type="ARBA" id="ARBA00022840"/>
    </source>
</evidence>
<dbReference type="Pfam" id="PF01624">
    <property type="entry name" value="MutS_I"/>
    <property type="match status" value="1"/>
</dbReference>
<keyword evidence="9" id="KW-1185">Reference proteome</keyword>
<dbReference type="InterPro" id="IPR000432">
    <property type="entry name" value="DNA_mismatch_repair_MutS_C"/>
</dbReference>
<dbReference type="InterPro" id="IPR036678">
    <property type="entry name" value="MutS_con_dom_sf"/>
</dbReference>
<keyword evidence="3" id="KW-0227">DNA damage</keyword>
<dbReference type="Gene3D" id="3.40.50.300">
    <property type="entry name" value="P-loop containing nucleotide triphosphate hydrolases"/>
    <property type="match status" value="1"/>
</dbReference>
<proteinExistence type="inferred from homology"/>
<dbReference type="SUPFAM" id="SSF55271">
    <property type="entry name" value="DNA repair protein MutS, domain I"/>
    <property type="match status" value="1"/>
</dbReference>
<comment type="similarity">
    <text evidence="1">Belongs to the DNA mismatch repair MutS family.</text>
</comment>
<dbReference type="PANTHER" id="PTHR11361">
    <property type="entry name" value="DNA MISMATCH REPAIR PROTEIN MUTS FAMILY MEMBER"/>
    <property type="match status" value="1"/>
</dbReference>
<feature type="domain" description="DNA mismatch repair proteins mutS family" evidence="7">
    <location>
        <begin position="861"/>
        <end position="877"/>
    </location>
</feature>
<dbReference type="Gene3D" id="3.40.1170.10">
    <property type="entry name" value="DNA repair protein MutS, domain I"/>
    <property type="match status" value="1"/>
</dbReference>
<dbReference type="InterPro" id="IPR045076">
    <property type="entry name" value="MutS"/>
</dbReference>
<dbReference type="InterPro" id="IPR017261">
    <property type="entry name" value="DNA_mismatch_repair_MutS/MSH"/>
</dbReference>
<keyword evidence="5" id="KW-0238">DNA-binding</keyword>
<dbReference type="Gene3D" id="1.10.1420.10">
    <property type="match status" value="1"/>
</dbReference>
<comment type="caution">
    <text evidence="8">The sequence shown here is derived from an EMBL/GenBank/DDBJ whole genome shotgun (WGS) entry which is preliminary data.</text>
</comment>
<dbReference type="GO" id="GO:0043504">
    <property type="term" value="P:mitochondrial DNA repair"/>
    <property type="evidence" value="ECO:0007669"/>
    <property type="project" value="TreeGrafter"/>
</dbReference>
<dbReference type="Pfam" id="PF00488">
    <property type="entry name" value="MutS_V"/>
    <property type="match status" value="1"/>
</dbReference>
<gene>
    <name evidence="8" type="ORF">QCA50_016819</name>
</gene>
<dbReference type="GO" id="GO:0006298">
    <property type="term" value="P:mismatch repair"/>
    <property type="evidence" value="ECO:0007669"/>
    <property type="project" value="InterPro"/>
</dbReference>
<dbReference type="GO" id="GO:0030983">
    <property type="term" value="F:mismatched DNA binding"/>
    <property type="evidence" value="ECO:0007669"/>
    <property type="project" value="InterPro"/>
</dbReference>
<dbReference type="SMART" id="SM00534">
    <property type="entry name" value="MUTSac"/>
    <property type="match status" value="1"/>
</dbReference>
<name>A0AAW0FPG8_9APHY</name>
<keyword evidence="4" id="KW-0067">ATP-binding</keyword>
<evidence type="ECO:0000313" key="8">
    <source>
        <dbReference type="EMBL" id="KAK7680094.1"/>
    </source>
</evidence>
<dbReference type="GO" id="GO:0005634">
    <property type="term" value="C:nucleus"/>
    <property type="evidence" value="ECO:0007669"/>
    <property type="project" value="TreeGrafter"/>
</dbReference>
<dbReference type="InterPro" id="IPR016151">
    <property type="entry name" value="DNA_mismatch_repair_MutS_N"/>
</dbReference>
<keyword evidence="6" id="KW-0234">DNA repair</keyword>
<evidence type="ECO:0000313" key="9">
    <source>
        <dbReference type="Proteomes" id="UP001385951"/>
    </source>
</evidence>
<organism evidence="8 9">
    <name type="scientific">Cerrena zonata</name>
    <dbReference type="NCBI Taxonomy" id="2478898"/>
    <lineage>
        <taxon>Eukaryota</taxon>
        <taxon>Fungi</taxon>
        <taxon>Dikarya</taxon>
        <taxon>Basidiomycota</taxon>
        <taxon>Agaricomycotina</taxon>
        <taxon>Agaricomycetes</taxon>
        <taxon>Polyporales</taxon>
        <taxon>Cerrenaceae</taxon>
        <taxon>Cerrena</taxon>
    </lineage>
</organism>
<dbReference type="SUPFAM" id="SSF53150">
    <property type="entry name" value="DNA repair protein MutS, domain II"/>
    <property type="match status" value="1"/>
</dbReference>
<keyword evidence="2" id="KW-0547">Nucleotide-binding</keyword>
<dbReference type="Gene3D" id="3.30.420.110">
    <property type="entry name" value="MutS, connector domain"/>
    <property type="match status" value="1"/>
</dbReference>
<dbReference type="InterPro" id="IPR036187">
    <property type="entry name" value="DNA_mismatch_repair_MutS_sf"/>
</dbReference>
<evidence type="ECO:0000259" key="7">
    <source>
        <dbReference type="PROSITE" id="PS00486"/>
    </source>
</evidence>
<dbReference type="GO" id="GO:0140664">
    <property type="term" value="F:ATP-dependent DNA damage sensor activity"/>
    <property type="evidence" value="ECO:0007669"/>
    <property type="project" value="InterPro"/>
</dbReference>
<evidence type="ECO:0000256" key="2">
    <source>
        <dbReference type="ARBA" id="ARBA00022741"/>
    </source>
</evidence>
<dbReference type="InterPro" id="IPR007696">
    <property type="entry name" value="DNA_mismatch_repair_MutS_core"/>
</dbReference>
<evidence type="ECO:0000256" key="5">
    <source>
        <dbReference type="ARBA" id="ARBA00023125"/>
    </source>
</evidence>
<evidence type="ECO:0000256" key="3">
    <source>
        <dbReference type="ARBA" id="ARBA00022763"/>
    </source>
</evidence>
<dbReference type="GO" id="GO:0005524">
    <property type="term" value="F:ATP binding"/>
    <property type="evidence" value="ECO:0007669"/>
    <property type="project" value="UniProtKB-KW"/>
</dbReference>
<dbReference type="InterPro" id="IPR027417">
    <property type="entry name" value="P-loop_NTPase"/>
</dbReference>
<dbReference type="PANTHER" id="PTHR11361:SF34">
    <property type="entry name" value="DNA MISMATCH REPAIR PROTEIN MSH1, MITOCHONDRIAL"/>
    <property type="match status" value="1"/>
</dbReference>
<dbReference type="Pfam" id="PF05192">
    <property type="entry name" value="MutS_III"/>
    <property type="match status" value="1"/>
</dbReference>
<dbReference type="EMBL" id="JASBNA010000052">
    <property type="protein sequence ID" value="KAK7680094.1"/>
    <property type="molecule type" value="Genomic_DNA"/>
</dbReference>
<evidence type="ECO:0000256" key="1">
    <source>
        <dbReference type="ARBA" id="ARBA00006271"/>
    </source>
</evidence>
<protein>
    <recommendedName>
        <fullName evidence="7">DNA mismatch repair proteins mutS family domain-containing protein</fullName>
    </recommendedName>
</protein>
<dbReference type="GO" id="GO:0005739">
    <property type="term" value="C:mitochondrion"/>
    <property type="evidence" value="ECO:0007669"/>
    <property type="project" value="TreeGrafter"/>
</dbReference>
<reference evidence="8 9" key="1">
    <citation type="submission" date="2022-09" db="EMBL/GenBank/DDBJ databases">
        <authorList>
            <person name="Palmer J.M."/>
        </authorList>
    </citation>
    <scope>NUCLEOTIDE SEQUENCE [LARGE SCALE GENOMIC DNA]</scope>
    <source>
        <strain evidence="8 9">DSM 7382</strain>
    </source>
</reference>
<dbReference type="InterPro" id="IPR007860">
    <property type="entry name" value="DNA_mmatch_repair_MutS_con_dom"/>
</dbReference>
<dbReference type="Pfam" id="PF05188">
    <property type="entry name" value="MutS_II"/>
    <property type="match status" value="1"/>
</dbReference>
<dbReference type="PIRSF" id="PIRSF037677">
    <property type="entry name" value="DNA_mis_repair_Msh6"/>
    <property type="match status" value="1"/>
</dbReference>
<dbReference type="SMART" id="SM00533">
    <property type="entry name" value="MUTSd"/>
    <property type="match status" value="1"/>
</dbReference>
<evidence type="ECO:0000256" key="6">
    <source>
        <dbReference type="ARBA" id="ARBA00023204"/>
    </source>
</evidence>
<dbReference type="SUPFAM" id="SSF52540">
    <property type="entry name" value="P-loop containing nucleoside triphosphate hydrolases"/>
    <property type="match status" value="1"/>
</dbReference>
<dbReference type="FunFam" id="3.40.50.300:FF:001238">
    <property type="entry name" value="DNA mismatch repair protein"/>
    <property type="match status" value="1"/>
</dbReference>